<dbReference type="Pfam" id="PF10670">
    <property type="entry name" value="DUF4198"/>
    <property type="match status" value="1"/>
</dbReference>
<evidence type="ECO:0000313" key="2">
    <source>
        <dbReference type="Proteomes" id="UP001164459"/>
    </source>
</evidence>
<gene>
    <name evidence="1" type="ORF">O0S08_01435</name>
</gene>
<dbReference type="InterPro" id="IPR019613">
    <property type="entry name" value="DUF4198"/>
</dbReference>
<dbReference type="EMBL" id="CP114040">
    <property type="protein sequence ID" value="WAS94796.1"/>
    <property type="molecule type" value="Genomic_DNA"/>
</dbReference>
<proteinExistence type="predicted"/>
<sequence>MPSARVLALGLLAALCVAFPVRAHDYWLEFSPLAPAAGDALALSLWVGEDFAAEAQKAMERARLVSLRQVTALGELDLLAQARDGSTPFLDLRLGGPGGYLFGLERDASRIELKPLKFNRYLRHEGLNTALAARKQAGERRQPGRERYTRYLKAFVQVEGPVDDVSTRVLGHRLELVPDRDLAAVRPGQQLGVQLRFLGKPLAGARVEAFARVPHGRVAEQAATTDADGRVTFTIAAAGPWLLRAVHIQRCDGCKDADWESFWSSYGFAVR</sequence>
<name>A0ABY7H6A4_9BACT</name>
<reference evidence="1" key="1">
    <citation type="submission" date="2022-11" db="EMBL/GenBank/DDBJ databases">
        <title>Minimal conservation of predation-associated metabolite biosynthetic gene clusters underscores biosynthetic potential of Myxococcota including descriptions for ten novel species: Archangium lansinium sp. nov., Myxococcus landrumus sp. nov., Nannocystis bai.</title>
        <authorList>
            <person name="Ahearne A."/>
            <person name="Stevens C."/>
            <person name="Dowd S."/>
        </authorList>
    </citation>
    <scope>NUCLEOTIDE SEQUENCE</scope>
    <source>
        <strain evidence="1">Fl3</strain>
    </source>
</reference>
<dbReference type="Proteomes" id="UP001164459">
    <property type="component" value="Chromosome"/>
</dbReference>
<evidence type="ECO:0000313" key="1">
    <source>
        <dbReference type="EMBL" id="WAS94796.1"/>
    </source>
</evidence>
<dbReference type="RefSeq" id="WP_269037131.1">
    <property type="nucleotide sequence ID" value="NZ_CP114040.1"/>
</dbReference>
<accession>A0ABY7H6A4</accession>
<keyword evidence="2" id="KW-1185">Reference proteome</keyword>
<organism evidence="1 2">
    <name type="scientific">Nannocystis punicea</name>
    <dbReference type="NCBI Taxonomy" id="2995304"/>
    <lineage>
        <taxon>Bacteria</taxon>
        <taxon>Pseudomonadati</taxon>
        <taxon>Myxococcota</taxon>
        <taxon>Polyangia</taxon>
        <taxon>Nannocystales</taxon>
        <taxon>Nannocystaceae</taxon>
        <taxon>Nannocystis</taxon>
    </lineage>
</organism>
<protein>
    <submittedName>
        <fullName evidence="1">DUF4198 domain-containing protein</fullName>
    </submittedName>
</protein>